<organism evidence="9 10">
    <name type="scientific">Panicum miliaceum</name>
    <name type="common">Proso millet</name>
    <name type="synonym">Broomcorn millet</name>
    <dbReference type="NCBI Taxonomy" id="4540"/>
    <lineage>
        <taxon>Eukaryota</taxon>
        <taxon>Viridiplantae</taxon>
        <taxon>Streptophyta</taxon>
        <taxon>Embryophyta</taxon>
        <taxon>Tracheophyta</taxon>
        <taxon>Spermatophyta</taxon>
        <taxon>Magnoliopsida</taxon>
        <taxon>Liliopsida</taxon>
        <taxon>Poales</taxon>
        <taxon>Poaceae</taxon>
        <taxon>PACMAD clade</taxon>
        <taxon>Panicoideae</taxon>
        <taxon>Panicodae</taxon>
        <taxon>Paniceae</taxon>
        <taxon>Panicinae</taxon>
        <taxon>Panicum</taxon>
        <taxon>Panicum sect. Panicum</taxon>
    </lineage>
</organism>
<evidence type="ECO:0000313" key="10">
    <source>
        <dbReference type="Proteomes" id="UP000275267"/>
    </source>
</evidence>
<evidence type="ECO:0000256" key="4">
    <source>
        <dbReference type="ARBA" id="ARBA00022989"/>
    </source>
</evidence>
<dbReference type="AlphaFoldDB" id="A0A3L6QU02"/>
<feature type="transmembrane region" description="Helical" evidence="6">
    <location>
        <begin position="95"/>
        <end position="119"/>
    </location>
</feature>
<evidence type="ECO:0000256" key="3">
    <source>
        <dbReference type="ARBA" id="ARBA00022692"/>
    </source>
</evidence>
<sequence length="393" mass="42315">MDAASKKAYVIAIVLQVIYTGFSVLSKAALDNGMSIFVFNFYRQATGSLILLPLALLFQRKNVTSMPLMLLLKLFLCALFGNTLSLNVYNVSLKLTSATLVAAAGNAVPAVTLCMALLLRMEVVNLRSSSGIAKVSGAALCLAGVLVMAFYAGPGLSPVSRHRAFAAHAPGSGAHASTSKEAWIVGTFLMVINNMAWSQSAVWQARILKEFPNRMLVAVSLCVFSALQSLVIAAVAERDFSRWKQRLDISLVAIAYNVMMIAVPTMLMLKLLGGAWMDESMEQGFVVTGVSYYLQAWCVETKGPVFCAAWLPLYSVFTMFCSSFLGEIVHLGSILGAILLIGGLYSVLWGKSKESEFASCSDMNRIDGAQDEQEHNKPDADEEAKSEAAGGQV</sequence>
<feature type="transmembrane region" description="Helical" evidence="6">
    <location>
        <begin position="215"/>
        <end position="237"/>
    </location>
</feature>
<dbReference type="Pfam" id="PF00892">
    <property type="entry name" value="EamA"/>
    <property type="match status" value="1"/>
</dbReference>
<keyword evidence="5 6" id="KW-0472">Membrane</keyword>
<feature type="compositionally biased region" description="Basic and acidic residues" evidence="7">
    <location>
        <begin position="372"/>
        <end position="386"/>
    </location>
</feature>
<evidence type="ECO:0000256" key="6">
    <source>
        <dbReference type="RuleBase" id="RU363077"/>
    </source>
</evidence>
<dbReference type="PANTHER" id="PTHR31218">
    <property type="entry name" value="WAT1-RELATED PROTEIN"/>
    <property type="match status" value="1"/>
</dbReference>
<feature type="region of interest" description="Disordered" evidence="7">
    <location>
        <begin position="368"/>
        <end position="393"/>
    </location>
</feature>
<feature type="transmembrane region" description="Helical" evidence="6">
    <location>
        <begin position="70"/>
        <end position="89"/>
    </location>
</feature>
<feature type="transmembrane region" description="Helical" evidence="6">
    <location>
        <begin position="9"/>
        <end position="29"/>
    </location>
</feature>
<keyword evidence="10" id="KW-1185">Reference proteome</keyword>
<dbReference type="Proteomes" id="UP000275267">
    <property type="component" value="Unassembled WGS sequence"/>
</dbReference>
<dbReference type="GO" id="GO:0022857">
    <property type="term" value="F:transmembrane transporter activity"/>
    <property type="evidence" value="ECO:0007669"/>
    <property type="project" value="InterPro"/>
</dbReference>
<dbReference type="OrthoDB" id="660696at2759"/>
<evidence type="ECO:0000256" key="5">
    <source>
        <dbReference type="ARBA" id="ARBA00023136"/>
    </source>
</evidence>
<proteinExistence type="inferred from homology"/>
<dbReference type="InterPro" id="IPR037185">
    <property type="entry name" value="EmrE-like"/>
</dbReference>
<evidence type="ECO:0000256" key="7">
    <source>
        <dbReference type="SAM" id="MobiDB-lite"/>
    </source>
</evidence>
<feature type="domain" description="EamA" evidence="8">
    <location>
        <begin position="7"/>
        <end position="148"/>
    </location>
</feature>
<evidence type="ECO:0000256" key="2">
    <source>
        <dbReference type="ARBA" id="ARBA00007635"/>
    </source>
</evidence>
<evidence type="ECO:0000313" key="9">
    <source>
        <dbReference type="EMBL" id="RLM86764.1"/>
    </source>
</evidence>
<keyword evidence="4 6" id="KW-1133">Transmembrane helix</keyword>
<reference evidence="10" key="1">
    <citation type="journal article" date="2019" name="Nat. Commun.">
        <title>The genome of broomcorn millet.</title>
        <authorList>
            <person name="Zou C."/>
            <person name="Miki D."/>
            <person name="Li D."/>
            <person name="Tang Q."/>
            <person name="Xiao L."/>
            <person name="Rajput S."/>
            <person name="Deng P."/>
            <person name="Jia W."/>
            <person name="Huang R."/>
            <person name="Zhang M."/>
            <person name="Sun Y."/>
            <person name="Hu J."/>
            <person name="Fu X."/>
            <person name="Schnable P.S."/>
            <person name="Li F."/>
            <person name="Zhang H."/>
            <person name="Feng B."/>
            <person name="Zhu X."/>
            <person name="Liu R."/>
            <person name="Schnable J.C."/>
            <person name="Zhu J.-K."/>
            <person name="Zhang H."/>
        </authorList>
    </citation>
    <scope>NUCLEOTIDE SEQUENCE [LARGE SCALE GENOMIC DNA]</scope>
</reference>
<dbReference type="InterPro" id="IPR000620">
    <property type="entry name" value="EamA_dom"/>
</dbReference>
<evidence type="ECO:0000256" key="1">
    <source>
        <dbReference type="ARBA" id="ARBA00004141"/>
    </source>
</evidence>
<dbReference type="EMBL" id="PQIB02000011">
    <property type="protein sequence ID" value="RLM86764.1"/>
    <property type="molecule type" value="Genomic_DNA"/>
</dbReference>
<gene>
    <name evidence="9" type="ORF">C2845_PM04G16360</name>
</gene>
<dbReference type="SUPFAM" id="SSF103481">
    <property type="entry name" value="Multidrug resistance efflux transporter EmrE"/>
    <property type="match status" value="2"/>
</dbReference>
<evidence type="ECO:0000259" key="8">
    <source>
        <dbReference type="Pfam" id="PF00892"/>
    </source>
</evidence>
<feature type="transmembrane region" description="Helical" evidence="6">
    <location>
        <begin position="331"/>
        <end position="349"/>
    </location>
</feature>
<comment type="caution">
    <text evidence="9">The sequence shown here is derived from an EMBL/GenBank/DDBJ whole genome shotgun (WGS) entry which is preliminary data.</text>
</comment>
<feature type="transmembrane region" description="Helical" evidence="6">
    <location>
        <begin position="131"/>
        <end position="152"/>
    </location>
</feature>
<feature type="transmembrane region" description="Helical" evidence="6">
    <location>
        <begin position="41"/>
        <end position="58"/>
    </location>
</feature>
<feature type="transmembrane region" description="Helical" evidence="6">
    <location>
        <begin position="249"/>
        <end position="272"/>
    </location>
</feature>
<name>A0A3L6QU02_PANMI</name>
<keyword evidence="3 6" id="KW-0812">Transmembrane</keyword>
<accession>A0A3L6QU02</accession>
<comment type="similarity">
    <text evidence="2 6">Belongs to the drug/metabolite transporter (DMT) superfamily. Plant drug/metabolite exporter (P-DME) (TC 2.A.7.4) family.</text>
</comment>
<comment type="subcellular location">
    <subcellularLocation>
        <location evidence="1 6">Membrane</location>
        <topology evidence="1 6">Multi-pass membrane protein</topology>
    </subcellularLocation>
</comment>
<dbReference type="GO" id="GO:0016020">
    <property type="term" value="C:membrane"/>
    <property type="evidence" value="ECO:0007669"/>
    <property type="project" value="UniProtKB-SubCell"/>
</dbReference>
<dbReference type="InterPro" id="IPR030184">
    <property type="entry name" value="WAT1-related"/>
</dbReference>
<protein>
    <recommendedName>
        <fullName evidence="6">WAT1-related protein</fullName>
    </recommendedName>
</protein>